<keyword evidence="1" id="KW-0732">Signal</keyword>
<feature type="signal peptide" evidence="1">
    <location>
        <begin position="1"/>
        <end position="23"/>
    </location>
</feature>
<keyword evidence="3" id="KW-1185">Reference proteome</keyword>
<dbReference type="EMBL" id="LNKT01000067">
    <property type="protein sequence ID" value="KYJ85720.1"/>
    <property type="molecule type" value="Genomic_DNA"/>
</dbReference>
<name>A0A151CDX5_9BACT</name>
<dbReference type="PROSITE" id="PS51257">
    <property type="entry name" value="PROKAR_LIPOPROTEIN"/>
    <property type="match status" value="1"/>
</dbReference>
<evidence type="ECO:0000313" key="3">
    <source>
        <dbReference type="Proteomes" id="UP000075359"/>
    </source>
</evidence>
<protein>
    <recommendedName>
        <fullName evidence="4">Lipoprotein</fullName>
    </recommendedName>
</protein>
<dbReference type="InterPro" id="IPR008617">
    <property type="entry name" value="Uncharacterised_YcgJ"/>
</dbReference>
<dbReference type="Pfam" id="PF05666">
    <property type="entry name" value="YcgJ"/>
    <property type="match status" value="1"/>
</dbReference>
<accession>A0A151CDX5</accession>
<evidence type="ECO:0000256" key="1">
    <source>
        <dbReference type="SAM" id="SignalP"/>
    </source>
</evidence>
<dbReference type="Proteomes" id="UP000075359">
    <property type="component" value="Unassembled WGS sequence"/>
</dbReference>
<comment type="caution">
    <text evidence="2">The sequence shown here is derived from an EMBL/GenBank/DDBJ whole genome shotgun (WGS) entry which is preliminary data.</text>
</comment>
<sequence length="133" mass="14677">MKKTALMIAATAMIFGLSGCTDAEMAQVEKGMKDAQQQNAPRGGAVYFPERGIVCDKKAGFCADSTGISMGYTKEYLGQAAQDKMMGYVEKDHMETGSYTMSNGVYCDSAARACYNNKWKERVDSYYTSMLFR</sequence>
<dbReference type="AlphaFoldDB" id="A0A151CDX5"/>
<proteinExistence type="predicted"/>
<dbReference type="OrthoDB" id="5815745at2"/>
<gene>
    <name evidence="2" type="ORF">AS592_02995</name>
</gene>
<evidence type="ECO:0008006" key="4">
    <source>
        <dbReference type="Google" id="ProtNLM"/>
    </source>
</evidence>
<organism evidence="2 3">
    <name type="scientific">Sulfurovum riftiae</name>
    <dbReference type="NCBI Taxonomy" id="1630136"/>
    <lineage>
        <taxon>Bacteria</taxon>
        <taxon>Pseudomonadati</taxon>
        <taxon>Campylobacterota</taxon>
        <taxon>Epsilonproteobacteria</taxon>
        <taxon>Campylobacterales</taxon>
        <taxon>Sulfurovaceae</taxon>
        <taxon>Sulfurovum</taxon>
    </lineage>
</organism>
<evidence type="ECO:0000313" key="2">
    <source>
        <dbReference type="EMBL" id="KYJ85720.1"/>
    </source>
</evidence>
<dbReference type="STRING" id="1630136.AS592_02995"/>
<dbReference type="RefSeq" id="WP_082792130.1">
    <property type="nucleotide sequence ID" value="NZ_LNKT01000067.1"/>
</dbReference>
<reference evidence="2 3" key="1">
    <citation type="submission" date="2015-11" db="EMBL/GenBank/DDBJ databases">
        <title>Draft genome of Sulfurovum riftiae 1812E, a member of the Epsilonproteobacteria isolated from the tube of the deep-sea hydrothermal vent tubewom Riftia pachyptila.</title>
        <authorList>
            <person name="Vetriani C."/>
            <person name="Giovannelli D."/>
        </authorList>
    </citation>
    <scope>NUCLEOTIDE SEQUENCE [LARGE SCALE GENOMIC DNA]</scope>
    <source>
        <strain evidence="2 3">1812E</strain>
    </source>
</reference>
<feature type="chain" id="PRO_5007578399" description="Lipoprotein" evidence="1">
    <location>
        <begin position="24"/>
        <end position="133"/>
    </location>
</feature>